<dbReference type="PANTHER" id="PTHR47053:SF3">
    <property type="entry name" value="GAMMA-D-GLUTAMYL-L-LYSINE DIPEPTIDYL-PEPTIDASE"/>
    <property type="match status" value="1"/>
</dbReference>
<organism evidence="6 7">
    <name type="scientific">Shouchella clausii</name>
    <name type="common">Alkalihalobacillus clausii</name>
    <dbReference type="NCBI Taxonomy" id="79880"/>
    <lineage>
        <taxon>Bacteria</taxon>
        <taxon>Bacillati</taxon>
        <taxon>Bacillota</taxon>
        <taxon>Bacilli</taxon>
        <taxon>Bacillales</taxon>
        <taxon>Bacillaceae</taxon>
        <taxon>Shouchella</taxon>
    </lineage>
</organism>
<dbReference type="InterPro" id="IPR000064">
    <property type="entry name" value="NLP_P60_dom"/>
</dbReference>
<comment type="similarity">
    <text evidence="1">Belongs to the peptidase C40 family.</text>
</comment>
<evidence type="ECO:0000313" key="6">
    <source>
        <dbReference type="EMBL" id="PAE88346.1"/>
    </source>
</evidence>
<protein>
    <recommendedName>
        <fullName evidence="5">NlpC/P60 domain-containing protein</fullName>
    </recommendedName>
</protein>
<feature type="domain" description="NlpC/P60" evidence="5">
    <location>
        <begin position="169"/>
        <end position="293"/>
    </location>
</feature>
<keyword evidence="3" id="KW-0378">Hydrolase</keyword>
<accession>A0A268NXW4</accession>
<dbReference type="SUPFAM" id="SSF54001">
    <property type="entry name" value="Cysteine proteinases"/>
    <property type="match status" value="1"/>
</dbReference>
<keyword evidence="2" id="KW-0645">Protease</keyword>
<dbReference type="InterPro" id="IPR057812">
    <property type="entry name" value="SH3_YKFC_2nd"/>
</dbReference>
<sequence length="301" mass="33355">MKEAQAAEPVVTLWTSKDSPRAIDEKIICATSCYEEWLEQLSYNERLALCTENRVQSQVLFGEAVLIIQEVGKWAEVLLPNQPTTKHKEGYPGWIPLCQLQEKSPPAMKTVRISSTVAPLFTEKHQKWLTLSFGTELAVVEVEEYVIHVDTPLGTGIVKRTDIEEGPRERTGEALLKSARQFIGLPYLWGGMSGFGFDCSGFVYAIHRASGILIPRDASNQVLTGEIVDTSRPAIGDLLYFGHDNGTGAIHHVAMYAGNGEMIHAPKTGKTVEQIPLAGTIYEKELCAVRRFLSAPSWRDI</sequence>
<dbReference type="InterPro" id="IPR051202">
    <property type="entry name" value="Peptidase_C40"/>
</dbReference>
<dbReference type="AlphaFoldDB" id="A0A268NXW4"/>
<dbReference type="PANTHER" id="PTHR47053">
    <property type="entry name" value="MUREIN DD-ENDOPEPTIDASE MEPH-RELATED"/>
    <property type="match status" value="1"/>
</dbReference>
<dbReference type="Gene3D" id="3.90.1720.10">
    <property type="entry name" value="endopeptidase domain like (from Nostoc punctiforme)"/>
    <property type="match status" value="1"/>
</dbReference>
<evidence type="ECO:0000256" key="2">
    <source>
        <dbReference type="ARBA" id="ARBA00022670"/>
    </source>
</evidence>
<dbReference type="Proteomes" id="UP000216207">
    <property type="component" value="Unassembled WGS sequence"/>
</dbReference>
<dbReference type="PROSITE" id="PS51935">
    <property type="entry name" value="NLPC_P60"/>
    <property type="match status" value="1"/>
</dbReference>
<dbReference type="RefSeq" id="WP_051881242.1">
    <property type="nucleotide sequence ID" value="NZ_BOQQ01000007.1"/>
</dbReference>
<evidence type="ECO:0000256" key="1">
    <source>
        <dbReference type="ARBA" id="ARBA00007074"/>
    </source>
</evidence>
<proteinExistence type="inferred from homology"/>
<evidence type="ECO:0000256" key="4">
    <source>
        <dbReference type="ARBA" id="ARBA00022807"/>
    </source>
</evidence>
<comment type="caution">
    <text evidence="6">The sequence shown here is derived from an EMBL/GenBank/DDBJ whole genome shotgun (WGS) entry which is preliminary data.</text>
</comment>
<evidence type="ECO:0000313" key="7">
    <source>
        <dbReference type="Proteomes" id="UP000216207"/>
    </source>
</evidence>
<dbReference type="GO" id="GO:0008234">
    <property type="term" value="F:cysteine-type peptidase activity"/>
    <property type="evidence" value="ECO:0007669"/>
    <property type="project" value="UniProtKB-KW"/>
</dbReference>
<name>A0A268NXW4_SHOCL</name>
<dbReference type="Pfam" id="PF23795">
    <property type="entry name" value="SH3_YKFC_2nd"/>
    <property type="match status" value="1"/>
</dbReference>
<gene>
    <name evidence="6" type="ORF">CHH72_13800</name>
</gene>
<dbReference type="GO" id="GO:0006508">
    <property type="term" value="P:proteolysis"/>
    <property type="evidence" value="ECO:0007669"/>
    <property type="project" value="UniProtKB-KW"/>
</dbReference>
<dbReference type="InterPro" id="IPR038765">
    <property type="entry name" value="Papain-like_cys_pep_sf"/>
</dbReference>
<dbReference type="Pfam" id="PF00877">
    <property type="entry name" value="NLPC_P60"/>
    <property type="match status" value="1"/>
</dbReference>
<evidence type="ECO:0000256" key="3">
    <source>
        <dbReference type="ARBA" id="ARBA00022801"/>
    </source>
</evidence>
<keyword evidence="4" id="KW-0788">Thiol protease</keyword>
<reference evidence="6 7" key="1">
    <citation type="submission" date="2017-07" db="EMBL/GenBank/DDBJ databases">
        <title>Isolation and whole genome analysis of endospore-forming bacteria from heroin.</title>
        <authorList>
            <person name="Kalinowski J."/>
            <person name="Ahrens B."/>
            <person name="Al-Dilaimi A."/>
            <person name="Winkler A."/>
            <person name="Wibberg D."/>
            <person name="Schleenbecker U."/>
            <person name="Ruckert C."/>
            <person name="Wolfel R."/>
            <person name="Grass G."/>
        </authorList>
    </citation>
    <scope>NUCLEOTIDE SEQUENCE [LARGE SCALE GENOMIC DNA]</scope>
    <source>
        <strain evidence="6 7">7539</strain>
    </source>
</reference>
<dbReference type="EMBL" id="NPCC01000017">
    <property type="protein sequence ID" value="PAE88346.1"/>
    <property type="molecule type" value="Genomic_DNA"/>
</dbReference>
<evidence type="ECO:0000259" key="5">
    <source>
        <dbReference type="PROSITE" id="PS51935"/>
    </source>
</evidence>